<comment type="caution">
    <text evidence="2">The sequence shown here is derived from an EMBL/GenBank/DDBJ whole genome shotgun (WGS) entry which is preliminary data.</text>
</comment>
<protein>
    <submittedName>
        <fullName evidence="2">Uncharacterized protein</fullName>
    </submittedName>
</protein>
<evidence type="ECO:0000313" key="2">
    <source>
        <dbReference type="EMBL" id="RDZ11082.1"/>
    </source>
</evidence>
<dbReference type="Proteomes" id="UP000256519">
    <property type="component" value="Unassembled WGS sequence"/>
</dbReference>
<sequence length="70" mass="8169">MKKIKDYITENPPLYPGLSFFMIFGGQFIIGYIRENIFYLFHLTLGILGLLMMIVSLLVKKRNKVNKKSI</sequence>
<gene>
    <name evidence="2" type="ORF">C3744_22190</name>
</gene>
<dbReference type="EMBL" id="PQWM01000029">
    <property type="protein sequence ID" value="RDZ11082.1"/>
    <property type="molecule type" value="Genomic_DNA"/>
</dbReference>
<keyword evidence="1" id="KW-0812">Transmembrane</keyword>
<evidence type="ECO:0000313" key="3">
    <source>
        <dbReference type="Proteomes" id="UP000256519"/>
    </source>
</evidence>
<dbReference type="AlphaFoldDB" id="A0A3D8WWW4"/>
<evidence type="ECO:0000256" key="1">
    <source>
        <dbReference type="SAM" id="Phobius"/>
    </source>
</evidence>
<accession>A0A3D8WWW4</accession>
<feature type="transmembrane region" description="Helical" evidence="1">
    <location>
        <begin position="39"/>
        <end position="59"/>
    </location>
</feature>
<name>A0A3D8WWW4_PRIMG</name>
<feature type="transmembrane region" description="Helical" evidence="1">
    <location>
        <begin position="12"/>
        <end position="33"/>
    </location>
</feature>
<dbReference type="RefSeq" id="WP_116077115.1">
    <property type="nucleotide sequence ID" value="NZ_CP187630.1"/>
</dbReference>
<keyword evidence="1" id="KW-0472">Membrane</keyword>
<keyword evidence="1" id="KW-1133">Transmembrane helix</keyword>
<reference evidence="2 3" key="1">
    <citation type="journal article" date="2018" name="Appl. Environ. Microbiol.">
        <title>Antimicrobial susceptibility testing and tentative epidemiological cut-off values of five Bacillus species relevant for use as animal feed additives or for plant protection.</title>
        <authorList>
            <person name="Agerso Y."/>
            <person name="Stuer-Lauridsen B."/>
            <person name="Bjerre K."/>
            <person name="Jensen M.G."/>
            <person name="Johansen E."/>
            <person name="Bennedsen M."/>
            <person name="Brockmann E."/>
            <person name="Nielsen B."/>
        </authorList>
    </citation>
    <scope>NUCLEOTIDE SEQUENCE [LARGE SCALE GENOMIC DNA]</scope>
    <source>
        <strain evidence="2 3">CHCC20162</strain>
    </source>
</reference>
<organism evidence="2 3">
    <name type="scientific">Priestia megaterium</name>
    <name type="common">Bacillus megaterium</name>
    <dbReference type="NCBI Taxonomy" id="1404"/>
    <lineage>
        <taxon>Bacteria</taxon>
        <taxon>Bacillati</taxon>
        <taxon>Bacillota</taxon>
        <taxon>Bacilli</taxon>
        <taxon>Bacillales</taxon>
        <taxon>Bacillaceae</taxon>
        <taxon>Priestia</taxon>
    </lineage>
</organism>
<proteinExistence type="predicted"/>